<evidence type="ECO:0000313" key="2">
    <source>
        <dbReference type="Proteomes" id="UP000287872"/>
    </source>
</evidence>
<evidence type="ECO:0000313" key="1">
    <source>
        <dbReference type="EMBL" id="GCD10604.1"/>
    </source>
</evidence>
<proteinExistence type="predicted"/>
<dbReference type="EMBL" id="BHYK01000011">
    <property type="protein sequence ID" value="GCD10604.1"/>
    <property type="molecule type" value="Genomic_DNA"/>
</dbReference>
<reference evidence="1 2" key="1">
    <citation type="submission" date="2018-11" db="EMBL/GenBank/DDBJ databases">
        <title>Genome sequencing and assembly of Clostridium tagluense strain A121.</title>
        <authorList>
            <person name="Murakami T."/>
            <person name="Segawa T."/>
            <person name="Shcherbakova V.A."/>
            <person name="Mori H."/>
            <person name="Yoshimura Y."/>
        </authorList>
    </citation>
    <scope>NUCLEOTIDE SEQUENCE [LARGE SCALE GENOMIC DNA]</scope>
    <source>
        <strain evidence="1 2">A121</strain>
    </source>
</reference>
<dbReference type="AlphaFoldDB" id="A0A401UM56"/>
<keyword evidence="2" id="KW-1185">Reference proteome</keyword>
<dbReference type="OrthoDB" id="2476654at2"/>
<dbReference type="RefSeq" id="WP_125001526.1">
    <property type="nucleotide sequence ID" value="NZ_BHYK01000011.1"/>
</dbReference>
<accession>A0A401UM56</accession>
<dbReference type="Proteomes" id="UP000287872">
    <property type="component" value="Unassembled WGS sequence"/>
</dbReference>
<sequence>MIFLGNLTKITDIKYKIGFIHYMPFDVVNGMNKTQEELEKDGILVDDIPEAKQVDNKNPIMYVNPKNKEIFYEYIYISKTQEQGIENNIQDRMKALEQSNAEMMAMIATMATPTV</sequence>
<comment type="caution">
    <text evidence="1">The sequence shown here is derived from an EMBL/GenBank/DDBJ whole genome shotgun (WGS) entry which is preliminary data.</text>
</comment>
<gene>
    <name evidence="1" type="ORF">Ctaglu_22270</name>
</gene>
<organism evidence="1 2">
    <name type="scientific">Clostridium tagluense</name>
    <dbReference type="NCBI Taxonomy" id="360422"/>
    <lineage>
        <taxon>Bacteria</taxon>
        <taxon>Bacillati</taxon>
        <taxon>Bacillota</taxon>
        <taxon>Clostridia</taxon>
        <taxon>Eubacteriales</taxon>
        <taxon>Clostridiaceae</taxon>
        <taxon>Clostridium</taxon>
    </lineage>
</organism>
<name>A0A401UM56_9CLOT</name>
<protein>
    <submittedName>
        <fullName evidence="1">Uncharacterized protein</fullName>
    </submittedName>
</protein>